<proteinExistence type="predicted"/>
<accession>A0A1U7LQR8</accession>
<feature type="compositionally biased region" description="Polar residues" evidence="1">
    <location>
        <begin position="449"/>
        <end position="469"/>
    </location>
</feature>
<evidence type="ECO:0000256" key="1">
    <source>
        <dbReference type="SAM" id="MobiDB-lite"/>
    </source>
</evidence>
<keyword evidence="3" id="KW-1185">Reference proteome</keyword>
<dbReference type="OrthoDB" id="5382203at2759"/>
<sequence length="897" mass="99012">MLHWYSADIFTDPAYISLTSARAIINLPGGSRSLEINTASLRLINTFLDHLLYTFLVRSKSTGLPSLRAAIAKSLPAKLGTAAMAEAEAELRTYVGEEDTDNGKEGLSDSEIEKVWKAARCKCMIYSTLGSCEESDLPHSREGEIAPPSAIYLTAILEFIGEHALMTVSRTAVAIVEESDVERGLATDEMTSRMYRRWRKSERRQISQSTISRPNRSRTLENLQLDRIKSPSTDGLNRSIIPIATQSEPRVPIALSTPVVRKSHSIEIKQSSVMANSSESSLVPRISSEKRYSLFPNMTPFMSTPQSMSAHEYRTPDLGYADDIEVSDIEKEIGCLAIPFDVPRQPSSEANPLLEASLSRSSSLPEAFQTILSTESKASVSGAFAGPIGHASSKDGKIALFLQPMISIIDRSRHEFSAPVLNAHSEEILGGGENKEIPETPLRERSDEGNTSTSHPGTLSVKSSQQSLRSHPWNHPREKLSSSVSCPTALDFNKEQLTHRRSNSTIDWKPSYSDVEKTFLGGKTGRGMGRRRSQTDPYDLPGRNRLIERTDSAKDFEQLIRSNETWKITLKPGYSECDRGNYIKGTIPCITTPSSWANLPFQSIDGPEHLHAQRASKVSFNSTDDKSAIIILRSTSPSLHLSASDSDEINSLSSKPLSQKYTARDAKIPRSSTMELADFFRLTGPATLPTQNTSNIQSCSIYEGLSPKVRKMKEEKLVDFLNNTAPPSPASCRQSAPGRRKSVVSLFRRKTGQTVAKWDENAKSNSPKSGRAPHLSLDVGTHFNSLNDSLAARTTLLLSGPNCCNSFKNHKGSREHDTYQHRHLDASFRSRSSENIIVEGDESSDYNFQPGMTKHIRSGKQESLAEFLKSTMPARSPLSAKEFSTNARQSQEHEGGD</sequence>
<feature type="compositionally biased region" description="Basic and acidic residues" evidence="1">
    <location>
        <begin position="433"/>
        <end position="448"/>
    </location>
</feature>
<dbReference type="Proteomes" id="UP000186594">
    <property type="component" value="Unassembled WGS sequence"/>
</dbReference>
<evidence type="ECO:0000313" key="2">
    <source>
        <dbReference type="EMBL" id="OLL24861.1"/>
    </source>
</evidence>
<organism evidence="2 3">
    <name type="scientific">Neolecta irregularis (strain DAH-3)</name>
    <dbReference type="NCBI Taxonomy" id="1198029"/>
    <lineage>
        <taxon>Eukaryota</taxon>
        <taxon>Fungi</taxon>
        <taxon>Dikarya</taxon>
        <taxon>Ascomycota</taxon>
        <taxon>Taphrinomycotina</taxon>
        <taxon>Neolectales</taxon>
        <taxon>Neolectaceae</taxon>
        <taxon>Neolecta</taxon>
    </lineage>
</organism>
<dbReference type="AlphaFoldDB" id="A0A1U7LQR8"/>
<dbReference type="EMBL" id="LXFE01000594">
    <property type="protein sequence ID" value="OLL24861.1"/>
    <property type="molecule type" value="Genomic_DNA"/>
</dbReference>
<gene>
    <name evidence="2" type="ORF">NEOLI_004888</name>
</gene>
<comment type="caution">
    <text evidence="2">The sequence shown here is derived from an EMBL/GenBank/DDBJ whole genome shotgun (WGS) entry which is preliminary data.</text>
</comment>
<feature type="region of interest" description="Disordered" evidence="1">
    <location>
        <begin position="520"/>
        <end position="543"/>
    </location>
</feature>
<feature type="region of interest" description="Disordered" evidence="1">
    <location>
        <begin position="871"/>
        <end position="897"/>
    </location>
</feature>
<dbReference type="STRING" id="1198029.A0A1U7LQR8"/>
<protein>
    <submittedName>
        <fullName evidence="2">Uncharacterized protein</fullName>
    </submittedName>
</protein>
<name>A0A1U7LQR8_NEOID</name>
<feature type="region of interest" description="Disordered" evidence="1">
    <location>
        <begin position="427"/>
        <end position="485"/>
    </location>
</feature>
<evidence type="ECO:0000313" key="3">
    <source>
        <dbReference type="Proteomes" id="UP000186594"/>
    </source>
</evidence>
<reference evidence="2 3" key="1">
    <citation type="submission" date="2016-04" db="EMBL/GenBank/DDBJ databases">
        <title>Evolutionary innovation and constraint leading to complex multicellularity in the Ascomycota.</title>
        <authorList>
            <person name="Cisse O."/>
            <person name="Nguyen A."/>
            <person name="Hewitt D.A."/>
            <person name="Jedd G."/>
            <person name="Stajich J.E."/>
        </authorList>
    </citation>
    <scope>NUCLEOTIDE SEQUENCE [LARGE SCALE GENOMIC DNA]</scope>
    <source>
        <strain evidence="2 3">DAH-3</strain>
    </source>
</reference>